<feature type="compositionally biased region" description="Low complexity" evidence="1">
    <location>
        <begin position="72"/>
        <end position="82"/>
    </location>
</feature>
<dbReference type="Proteomes" id="UP001232148">
    <property type="component" value="Unassembled WGS sequence"/>
</dbReference>
<feature type="region of interest" description="Disordered" evidence="1">
    <location>
        <begin position="55"/>
        <end position="87"/>
    </location>
</feature>
<keyword evidence="3" id="KW-1185">Reference proteome</keyword>
<gene>
    <name evidence="2" type="ORF">LX32DRAFT_391256</name>
</gene>
<evidence type="ECO:0000313" key="3">
    <source>
        <dbReference type="Proteomes" id="UP001232148"/>
    </source>
</evidence>
<organism evidence="2 3">
    <name type="scientific">Colletotrichum zoysiae</name>
    <dbReference type="NCBI Taxonomy" id="1216348"/>
    <lineage>
        <taxon>Eukaryota</taxon>
        <taxon>Fungi</taxon>
        <taxon>Dikarya</taxon>
        <taxon>Ascomycota</taxon>
        <taxon>Pezizomycotina</taxon>
        <taxon>Sordariomycetes</taxon>
        <taxon>Hypocreomycetidae</taxon>
        <taxon>Glomerellales</taxon>
        <taxon>Glomerellaceae</taxon>
        <taxon>Colletotrichum</taxon>
        <taxon>Colletotrichum graminicola species complex</taxon>
    </lineage>
</organism>
<comment type="caution">
    <text evidence="2">The sequence shown here is derived from an EMBL/GenBank/DDBJ whole genome shotgun (WGS) entry which is preliminary data.</text>
</comment>
<protein>
    <submittedName>
        <fullName evidence="2">Uncharacterized protein</fullName>
    </submittedName>
</protein>
<accession>A0AAD9HGK5</accession>
<dbReference type="EMBL" id="MU842874">
    <property type="protein sequence ID" value="KAK2028726.1"/>
    <property type="molecule type" value="Genomic_DNA"/>
</dbReference>
<sequence length="235" mass="25781">MHRHLFHPSIEEEEEKKIKINETVIEKAKVPKVLSAPPRFPAFFTVARPLGCPQPPAARSDLVSTSFPTPPTDKGGTPPSSTDFPPLTVSSATRLAREASIQRTIPSSRDCSSGLGGDGGPMASRKKKEPPLDEAVPSHPFWNGQSGKLRWEWSAGQWGPVKRWLCFILWPLTSRPRCVASRYVALRCVCFPPPGRVITGAARWVLVCSTLASPRPQLAKSRTSLDVCCPIAPRR</sequence>
<evidence type="ECO:0000256" key="1">
    <source>
        <dbReference type="SAM" id="MobiDB-lite"/>
    </source>
</evidence>
<name>A0AAD9HGK5_9PEZI</name>
<reference evidence="2" key="1">
    <citation type="submission" date="2021-06" db="EMBL/GenBank/DDBJ databases">
        <title>Comparative genomics, transcriptomics and evolutionary studies reveal genomic signatures of adaptation to plant cell wall in hemibiotrophic fungi.</title>
        <authorList>
            <consortium name="DOE Joint Genome Institute"/>
            <person name="Baroncelli R."/>
            <person name="Diaz J.F."/>
            <person name="Benocci T."/>
            <person name="Peng M."/>
            <person name="Battaglia E."/>
            <person name="Haridas S."/>
            <person name="Andreopoulos W."/>
            <person name="Labutti K."/>
            <person name="Pangilinan J."/>
            <person name="Floch G.L."/>
            <person name="Makela M.R."/>
            <person name="Henrissat B."/>
            <person name="Grigoriev I.V."/>
            <person name="Crouch J.A."/>
            <person name="De Vries R.P."/>
            <person name="Sukno S.A."/>
            <person name="Thon M.R."/>
        </authorList>
    </citation>
    <scope>NUCLEOTIDE SEQUENCE</scope>
    <source>
        <strain evidence="2">MAFF235873</strain>
    </source>
</reference>
<proteinExistence type="predicted"/>
<feature type="compositionally biased region" description="Polar residues" evidence="1">
    <location>
        <begin position="101"/>
        <end position="111"/>
    </location>
</feature>
<feature type="region of interest" description="Disordered" evidence="1">
    <location>
        <begin position="99"/>
        <end position="139"/>
    </location>
</feature>
<dbReference type="AlphaFoldDB" id="A0AAD9HGK5"/>
<evidence type="ECO:0000313" key="2">
    <source>
        <dbReference type="EMBL" id="KAK2028726.1"/>
    </source>
</evidence>